<evidence type="ECO:0000313" key="2">
    <source>
        <dbReference type="Proteomes" id="UP001164250"/>
    </source>
</evidence>
<reference evidence="2" key="1">
    <citation type="journal article" date="2023" name="G3 (Bethesda)">
        <title>Genome assembly and association tests identify interacting loci associated with vigor, precocity, and sex in interspecific pistachio rootstocks.</title>
        <authorList>
            <person name="Palmer W."/>
            <person name="Jacygrad E."/>
            <person name="Sagayaradj S."/>
            <person name="Cavanaugh K."/>
            <person name="Han R."/>
            <person name="Bertier L."/>
            <person name="Beede B."/>
            <person name="Kafkas S."/>
            <person name="Golino D."/>
            <person name="Preece J."/>
            <person name="Michelmore R."/>
        </authorList>
    </citation>
    <scope>NUCLEOTIDE SEQUENCE [LARGE SCALE GENOMIC DNA]</scope>
</reference>
<gene>
    <name evidence="1" type="ORF">Patl1_30180</name>
</gene>
<protein>
    <submittedName>
        <fullName evidence="1">Uncharacterized protein</fullName>
    </submittedName>
</protein>
<proteinExistence type="predicted"/>
<dbReference type="Proteomes" id="UP001164250">
    <property type="component" value="Chromosome 11"/>
</dbReference>
<evidence type="ECO:0000313" key="1">
    <source>
        <dbReference type="EMBL" id="KAJ0084833.1"/>
    </source>
</evidence>
<name>A0ACC1AEQ4_9ROSI</name>
<dbReference type="EMBL" id="CM047907">
    <property type="protein sequence ID" value="KAJ0084833.1"/>
    <property type="molecule type" value="Genomic_DNA"/>
</dbReference>
<organism evidence="1 2">
    <name type="scientific">Pistacia atlantica</name>
    <dbReference type="NCBI Taxonomy" id="434234"/>
    <lineage>
        <taxon>Eukaryota</taxon>
        <taxon>Viridiplantae</taxon>
        <taxon>Streptophyta</taxon>
        <taxon>Embryophyta</taxon>
        <taxon>Tracheophyta</taxon>
        <taxon>Spermatophyta</taxon>
        <taxon>Magnoliopsida</taxon>
        <taxon>eudicotyledons</taxon>
        <taxon>Gunneridae</taxon>
        <taxon>Pentapetalae</taxon>
        <taxon>rosids</taxon>
        <taxon>malvids</taxon>
        <taxon>Sapindales</taxon>
        <taxon>Anacardiaceae</taxon>
        <taxon>Pistacia</taxon>
    </lineage>
</organism>
<accession>A0ACC1AEQ4</accession>
<comment type="caution">
    <text evidence="1">The sequence shown here is derived from an EMBL/GenBank/DDBJ whole genome shotgun (WGS) entry which is preliminary data.</text>
</comment>
<sequence length="89" mass="10106">MFFDGELIMVHISNYLQKDLDVYEMNVRAFTADESSELDPDIRGSYLGLIEKVQVLIVDTGFSSVTKYKQLTEMGYANGNRSKLDPAMM</sequence>
<keyword evidence="2" id="KW-1185">Reference proteome</keyword>